<dbReference type="EMBL" id="VCGU01000458">
    <property type="protein sequence ID" value="TRY62999.1"/>
    <property type="molecule type" value="Genomic_DNA"/>
</dbReference>
<organism evidence="4 5">
    <name type="scientific">Tigriopus californicus</name>
    <name type="common">Marine copepod</name>
    <dbReference type="NCBI Taxonomy" id="6832"/>
    <lineage>
        <taxon>Eukaryota</taxon>
        <taxon>Metazoa</taxon>
        <taxon>Ecdysozoa</taxon>
        <taxon>Arthropoda</taxon>
        <taxon>Crustacea</taxon>
        <taxon>Multicrustacea</taxon>
        <taxon>Hexanauplia</taxon>
        <taxon>Copepoda</taxon>
        <taxon>Harpacticoida</taxon>
        <taxon>Harpacticidae</taxon>
        <taxon>Tigriopus</taxon>
    </lineage>
</organism>
<evidence type="ECO:0000256" key="1">
    <source>
        <dbReference type="SAM" id="Phobius"/>
    </source>
</evidence>
<dbReference type="SUPFAM" id="SSF53300">
    <property type="entry name" value="vWA-like"/>
    <property type="match status" value="2"/>
</dbReference>
<evidence type="ECO:0000259" key="3">
    <source>
        <dbReference type="PROSITE" id="PS50234"/>
    </source>
</evidence>
<feature type="domain" description="VWFA" evidence="3">
    <location>
        <begin position="1184"/>
        <end position="1364"/>
    </location>
</feature>
<keyword evidence="1" id="KW-0812">Transmembrane</keyword>
<keyword evidence="2" id="KW-0732">Signal</keyword>
<comment type="caution">
    <text evidence="4">The sequence shown here is derived from an EMBL/GenBank/DDBJ whole genome shotgun (WGS) entry which is preliminary data.</text>
</comment>
<sequence>MNLVSSTWLLQLYALVLLQPCLMVTISNDLELVDNGYENLVITVNPDVNPESRAKLISGIQKWIQDGSKQLYKSTQKYAYIKTVKILVPKSWHDFSDIDGTTFNLVLDDGRIQVDLGNPVFGDMPYVEQTGDCGSRNNLLHVTGSFLEQVADETFPFLSWKNHFVHLWSQLQYGVFEEYGYPGDTDYPNFWYADDGSLKPTYCSDRELQGVWSSWETGGSCIPENDPFCFFEVIQGSNAISSSIMSMPFKEQTVQYCSGTADTPHNDLIPTKQNVICQGQPIWTLVSQSEEFNADGFLPGTDPTAPDTKLEVLVVEPKPTVLVLDTSLSMAADGSDRLSNLIVSVKTWLTEEVPDGNKFGIVRFSNDSQILLPVTEMNDDTRAEAINVMDHLSARGLTCLGQAVKRGLEALQNEPGGVMLFATDGRSECFLSVDNSTLQDVLNDVKNSGIRLVAVAIGDDGDPGLEALAEASNGKVFYVPDGQGPEGLRKVLLAMSNYQSLDSRHRRMQKVVELTKEDWSNSEVIPFTIDPTIGKSSILRLWTNTSDLSAILDSAILTYQDQTLLDLPIPTDQNRLAFNWDSLQIGEYSLILKVKSTDVLAFSIESESSSPEIFPYKVECYASSTKDHDLSAHPLKIIAKVTQGNLPIIQAHVKATLSYQDQTISVELFDNGQGADLIAYDGIYSRYMTQISVKGRYSLSCSAQGENGTTWINMGTIDKSLGILNRTIASPICCGSSAVNENSELSATGAFQRVFQSGSIQIANVPILGSFPPSPVRNLRVKKTLAGSLAISFTSPGDDYDCGTAKFYDVRLSNNVTLLKLFGNDVPSLDALSVISGSLDPREAGSPIRIEVEQPWSLFPNQSVYFAMKSEDHNGNFSSISNIVKISTTVDDSSYPDVYLSHILTAILVPGLTMLAWIQDGSSFLYSATQRYAYIKHVKILVPKSWNYAQATPTSEFSLEDGNIVVDTGNPVFGNGPYTVQTGQCGERGENIMVSQDYLLGLTSTSTENYGPPSHVFVHEWAKYRYGVFEEHGYPADERFPMYYLKTGHDANGLFNELIPNFCTNKPLQGRWTDGFETCALGDSNTPGDSCFFVPDSGSTNEAIRSSILAVPFLEQMDHFCEDNDGAYSHDFVGPTKHNALCDSRSVWNVISSNSDFQEDNFKPGPEGSSNSTTFEILRPDEARFVMVIDKSGSMDGPKDHPRIKRLKQASARWILNDIWNGSSLGISSFCYNADANDMTVVSEETRQTLVDQVMNIRTCDYTCLGLGFKKGVEVLTQGGKNSGGVMIYITDGDWNCNDDHDHDDSNLNDPAIKKLIEDYKIKVITLAFSKGADPNLENLAKWSNGKTYFIPDGEGIEDLNDALSGSLTYQPAVPTGDMEFIILQDSFSNLDNPTGDQAKQKQFIIDRTLGRNVKLSFDFTEGDTNSVEEIKFFKAGCQEATCIKNIDLSDIKTLHIQHIEPTLEEGRYQLEVITSQKVEFCSVVVASQSKEETTKPFRTKCWSTIGNDEVDVAQHPVGIIAQVTQDNKPVMNAKVIANIERAGEAQAISITLFDDGKGPDLIANDGLYSRYFARFDEDGRYLIRCQVQGDENTNVNGGFTNSRIYPAKPGLAAPLCCGSNTLMPGTLQEPTGDFERTSAGGSIKVKNVNGLNQVPPMRVKDFQASYDLEADTISIGFTAPGENWDDGKAKSYSIRFSESLSNLTSAFDKCDEIKTAWAIEGDLEPLKAREPVRFVFNSSTLLKDTAYFFGVKATNGRDIQSDLSNIVSLALAPRTDLSEDPFDPVGLSGGAIAGIVIGSLLGLFVIIFIVYVLVVKKWRKSLVYAVSAKKITQE</sequence>
<feature type="chain" id="PRO_5022070186" description="VWFA domain-containing protein" evidence="2">
    <location>
        <begin position="19"/>
        <end position="1835"/>
    </location>
</feature>
<name>A0A553NCA6_TIGCA</name>
<gene>
    <name evidence="4" type="ORF">TCAL_08293</name>
</gene>
<dbReference type="OMA" id="SLMHFHW"/>
<dbReference type="InterPro" id="IPR036465">
    <property type="entry name" value="vWFA_dom_sf"/>
</dbReference>
<dbReference type="InterPro" id="IPR002035">
    <property type="entry name" value="VWF_A"/>
</dbReference>
<accession>A0A553NCA6</accession>
<dbReference type="STRING" id="6832.A0A553NCA6"/>
<dbReference type="Proteomes" id="UP000318571">
    <property type="component" value="Chromosome 10"/>
</dbReference>
<keyword evidence="1" id="KW-0472">Membrane</keyword>
<dbReference type="GO" id="GO:0032991">
    <property type="term" value="C:protein-containing complex"/>
    <property type="evidence" value="ECO:0007669"/>
    <property type="project" value="UniProtKB-ARBA"/>
</dbReference>
<feature type="signal peptide" evidence="2">
    <location>
        <begin position="1"/>
        <end position="18"/>
    </location>
</feature>
<reference evidence="4 5" key="1">
    <citation type="journal article" date="2018" name="Nat. Ecol. Evol.">
        <title>Genomic signatures of mitonuclear coevolution across populations of Tigriopus californicus.</title>
        <authorList>
            <person name="Barreto F.S."/>
            <person name="Watson E.T."/>
            <person name="Lima T.G."/>
            <person name="Willett C.S."/>
            <person name="Edmands S."/>
            <person name="Li W."/>
            <person name="Burton R.S."/>
        </authorList>
    </citation>
    <scope>NUCLEOTIDE SEQUENCE [LARGE SCALE GENOMIC DNA]</scope>
    <source>
        <strain evidence="4 5">San Diego</strain>
    </source>
</reference>
<dbReference type="Gene3D" id="3.40.50.410">
    <property type="entry name" value="von Willebrand factor, type A domain"/>
    <property type="match status" value="2"/>
</dbReference>
<dbReference type="Pfam" id="PF00092">
    <property type="entry name" value="VWA"/>
    <property type="match status" value="2"/>
</dbReference>
<dbReference type="PANTHER" id="PTHR10579">
    <property type="entry name" value="CALCIUM-ACTIVATED CHLORIDE CHANNEL REGULATOR"/>
    <property type="match status" value="1"/>
</dbReference>
<evidence type="ECO:0000313" key="4">
    <source>
        <dbReference type="EMBL" id="TRY62999.1"/>
    </source>
</evidence>
<proteinExistence type="predicted"/>
<evidence type="ECO:0000256" key="2">
    <source>
        <dbReference type="SAM" id="SignalP"/>
    </source>
</evidence>
<protein>
    <recommendedName>
        <fullName evidence="3">VWFA domain-containing protein</fullName>
    </recommendedName>
</protein>
<feature type="transmembrane region" description="Helical" evidence="1">
    <location>
        <begin position="1792"/>
        <end position="1815"/>
    </location>
</feature>
<dbReference type="PANTHER" id="PTHR10579:SF177">
    <property type="entry name" value="CALCIUM-ACTIVATED CHLORIDE CHANNEL REGULATOR 4-LIKE PROTEIN"/>
    <property type="match status" value="1"/>
</dbReference>
<dbReference type="InterPro" id="IPR051266">
    <property type="entry name" value="CLCR"/>
</dbReference>
<dbReference type="InterPro" id="IPR013642">
    <property type="entry name" value="CLCA_N"/>
</dbReference>
<keyword evidence="1" id="KW-1133">Transmembrane helix</keyword>
<keyword evidence="5" id="KW-1185">Reference proteome</keyword>
<dbReference type="PROSITE" id="PS50234">
    <property type="entry name" value="VWFA"/>
    <property type="match status" value="2"/>
</dbReference>
<feature type="domain" description="VWFA" evidence="3">
    <location>
        <begin position="319"/>
        <end position="495"/>
    </location>
</feature>
<dbReference type="SMART" id="SM00327">
    <property type="entry name" value="VWA"/>
    <property type="match status" value="2"/>
</dbReference>
<evidence type="ECO:0000313" key="5">
    <source>
        <dbReference type="Proteomes" id="UP000318571"/>
    </source>
</evidence>
<dbReference type="Pfam" id="PF08434">
    <property type="entry name" value="CLCA"/>
    <property type="match status" value="2"/>
</dbReference>
<dbReference type="NCBIfam" id="NF041940">
    <property type="entry name" value="choice_anch_X"/>
    <property type="match status" value="1"/>
</dbReference>